<proteinExistence type="predicted"/>
<sequence length="166" mass="18252">MIPVYSQRFLGAIKSATVQVLSVIGWNLQSIADSTRVEKTQLHAYQDRNKASVIPLDVAIDLDKLAQRPILLTAFAHALGYEVIPSDIGPGHFGRDMGDFALCAGDVMNTAMRIWADQTIDPHEADEISPKIAHAIHVLRRSQAVINKVQKSKQPYTVSTIGGRHD</sequence>
<reference evidence="2 4" key="2">
    <citation type="submission" date="2019-07" db="EMBL/GenBank/DDBJ databases">
        <title>Whole genome shotgun sequence of Acetobacter cibinongensis NBRC 16605.</title>
        <authorList>
            <person name="Hosoyama A."/>
            <person name="Uohara A."/>
            <person name="Ohji S."/>
            <person name="Ichikawa N."/>
        </authorList>
    </citation>
    <scope>NUCLEOTIDE SEQUENCE [LARGE SCALE GENOMIC DNA]</scope>
    <source>
        <strain evidence="2 4">NBRC 16605</strain>
    </source>
</reference>
<dbReference type="Proteomes" id="UP000032671">
    <property type="component" value="Unassembled WGS sequence"/>
</dbReference>
<keyword evidence="4" id="KW-1185">Reference proteome</keyword>
<dbReference type="EMBL" id="BJVU01000016">
    <property type="protein sequence ID" value="GEL59927.1"/>
    <property type="molecule type" value="Genomic_DNA"/>
</dbReference>
<evidence type="ECO:0000313" key="4">
    <source>
        <dbReference type="Proteomes" id="UP000321891"/>
    </source>
</evidence>
<accession>A0A0D6N7P0</accession>
<dbReference type="AlphaFoldDB" id="A0A0D6N7P0"/>
<gene>
    <name evidence="1" type="ORF">Abci_046_011</name>
    <name evidence="2" type="ORF">ACI01nite_25290</name>
</gene>
<evidence type="ECO:0000313" key="1">
    <source>
        <dbReference type="EMBL" id="GAN61578.1"/>
    </source>
</evidence>
<reference evidence="1 3" key="1">
    <citation type="submission" date="2012-11" db="EMBL/GenBank/DDBJ databases">
        <title>Whole genome sequence of Acetobacter cibinongensis 4H-1.</title>
        <authorList>
            <person name="Azuma Y."/>
            <person name="Higashiura N."/>
            <person name="Hirakawa H."/>
            <person name="Matsushita K."/>
        </authorList>
    </citation>
    <scope>NUCLEOTIDE SEQUENCE [LARGE SCALE GENOMIC DNA]</scope>
    <source>
        <strain evidence="1 3">4H-1</strain>
    </source>
</reference>
<evidence type="ECO:0000313" key="2">
    <source>
        <dbReference type="EMBL" id="GEL59927.1"/>
    </source>
</evidence>
<name>A0A0D6N7P0_9PROT</name>
<dbReference type="RefSeq" id="WP_048839621.1">
    <property type="nucleotide sequence ID" value="NZ_BAMV01000044.1"/>
</dbReference>
<evidence type="ECO:0000313" key="3">
    <source>
        <dbReference type="Proteomes" id="UP000032671"/>
    </source>
</evidence>
<dbReference type="Proteomes" id="UP000321891">
    <property type="component" value="Unassembled WGS sequence"/>
</dbReference>
<dbReference type="STRING" id="1231339.Abci_046_011"/>
<accession>A0A6N3STJ1</accession>
<protein>
    <submittedName>
        <fullName evidence="1">Uncharacterized protein</fullName>
    </submittedName>
</protein>
<dbReference type="EMBL" id="BAMV01000044">
    <property type="protein sequence ID" value="GAN61578.1"/>
    <property type="molecule type" value="Genomic_DNA"/>
</dbReference>
<comment type="caution">
    <text evidence="1">The sequence shown here is derived from an EMBL/GenBank/DDBJ whole genome shotgun (WGS) entry which is preliminary data.</text>
</comment>
<organism evidence="1 3">
    <name type="scientific">Acetobacter cibinongensis</name>
    <dbReference type="NCBI Taxonomy" id="146475"/>
    <lineage>
        <taxon>Bacteria</taxon>
        <taxon>Pseudomonadati</taxon>
        <taxon>Pseudomonadota</taxon>
        <taxon>Alphaproteobacteria</taxon>
        <taxon>Acetobacterales</taxon>
        <taxon>Acetobacteraceae</taxon>
        <taxon>Acetobacter</taxon>
    </lineage>
</organism>